<protein>
    <submittedName>
        <fullName evidence="1">Uncharacterized protein</fullName>
    </submittedName>
</protein>
<dbReference type="Proteomes" id="UP000076482">
    <property type="component" value="Unassembled WGS sequence"/>
</dbReference>
<accession>A0A164L3L5</accession>
<reference evidence="1 2" key="1">
    <citation type="submission" date="2015-09" db="EMBL/GenBank/DDBJ databases">
        <title>Bacillus cereus food isolates.</title>
        <authorList>
            <person name="Boekhorst J."/>
        </authorList>
    </citation>
    <scope>NUCLEOTIDE SEQUENCE [LARGE SCALE GENOMIC DNA]</scope>
    <source>
        <strain evidence="1 2">B4088</strain>
    </source>
</reference>
<proteinExistence type="predicted"/>
<gene>
    <name evidence="1" type="ORF">B4088_5663</name>
</gene>
<dbReference type="RefSeq" id="WP_063263126.1">
    <property type="nucleotide sequence ID" value="NZ_LJKE01000108.1"/>
</dbReference>
<organism evidence="1 2">
    <name type="scientific">Bacillus cereus</name>
    <dbReference type="NCBI Taxonomy" id="1396"/>
    <lineage>
        <taxon>Bacteria</taxon>
        <taxon>Bacillati</taxon>
        <taxon>Bacillota</taxon>
        <taxon>Bacilli</taxon>
        <taxon>Bacillales</taxon>
        <taxon>Bacillaceae</taxon>
        <taxon>Bacillus</taxon>
        <taxon>Bacillus cereus group</taxon>
    </lineage>
</organism>
<evidence type="ECO:0000313" key="2">
    <source>
        <dbReference type="Proteomes" id="UP000076482"/>
    </source>
</evidence>
<comment type="caution">
    <text evidence="1">The sequence shown here is derived from an EMBL/GenBank/DDBJ whole genome shotgun (WGS) entry which is preliminary data.</text>
</comment>
<dbReference type="PATRIC" id="fig|1396.535.peg.757"/>
<name>A0A164L3L5_BACCE</name>
<dbReference type="AlphaFoldDB" id="A0A164L3L5"/>
<evidence type="ECO:0000313" key="1">
    <source>
        <dbReference type="EMBL" id="KZD54560.1"/>
    </source>
</evidence>
<sequence>MKRQSVHSAISALTTIFYGHKDKELGIATLEFFIENGLLNDKELLAEIFEETQCYDLLNVIRLFDDLAARRIEDILRGVKF</sequence>
<dbReference type="EMBL" id="LJKE01000108">
    <property type="protein sequence ID" value="KZD54560.1"/>
    <property type="molecule type" value="Genomic_DNA"/>
</dbReference>